<organism evidence="1 2">
    <name type="scientific">Aliivibrio fischeri (strain MJ11)</name>
    <name type="common">Vibrio fischeri</name>
    <dbReference type="NCBI Taxonomy" id="388396"/>
    <lineage>
        <taxon>Bacteria</taxon>
        <taxon>Pseudomonadati</taxon>
        <taxon>Pseudomonadota</taxon>
        <taxon>Gammaproteobacteria</taxon>
        <taxon>Vibrionales</taxon>
        <taxon>Vibrionaceae</taxon>
        <taxon>Aliivibrio</taxon>
    </lineage>
</organism>
<accession>B5ESL9</accession>
<evidence type="ECO:0000313" key="1">
    <source>
        <dbReference type="EMBL" id="ACH63537.1"/>
    </source>
</evidence>
<proteinExistence type="predicted"/>
<dbReference type="Proteomes" id="UP000001857">
    <property type="component" value="Chromosome II"/>
</dbReference>
<dbReference type="EMBL" id="CP001133">
    <property type="protein sequence ID" value="ACH63537.1"/>
    <property type="molecule type" value="Genomic_DNA"/>
</dbReference>
<dbReference type="KEGG" id="vfm:VFMJ11_A0130"/>
<reference evidence="1 2" key="2">
    <citation type="journal article" date="2009" name="Nature">
        <title>A single regulatory gene is sufficient to alter bacterial host range.</title>
        <authorList>
            <person name="Mandel M.J."/>
            <person name="Wollenberg M.S."/>
            <person name="Stabb E.V."/>
            <person name="Visick K.L."/>
            <person name="Ruby E.G."/>
        </authorList>
    </citation>
    <scope>NUCLEOTIDE SEQUENCE [LARGE SCALE GENOMIC DNA]</scope>
    <source>
        <strain evidence="1 2">MJ11</strain>
    </source>
</reference>
<dbReference type="AlphaFoldDB" id="B5ESL9"/>
<sequence>MPLREICDIKNPSDAVCSEEIAGSVCLKAEKICDSILG</sequence>
<protein>
    <submittedName>
        <fullName evidence="1">Uncharacterized protein</fullName>
    </submittedName>
</protein>
<dbReference type="HOGENOM" id="CLU_3334519_0_0_6"/>
<name>B5ESL9_ALIFM</name>
<evidence type="ECO:0000313" key="2">
    <source>
        <dbReference type="Proteomes" id="UP000001857"/>
    </source>
</evidence>
<gene>
    <name evidence="1" type="ordered locus">VFMJ11_A0130</name>
</gene>
<reference evidence="2" key="1">
    <citation type="submission" date="2008-08" db="EMBL/GenBank/DDBJ databases">
        <title>Complete sequence of Vibrio fischeri strain MJ11.</title>
        <authorList>
            <person name="Mandel M.J."/>
            <person name="Stabb E.V."/>
            <person name="Ruby E.G."/>
            <person name="Ferriera S."/>
            <person name="Johnson J."/>
            <person name="Kravitz S."/>
            <person name="Beeson K."/>
            <person name="Sutton G."/>
            <person name="Rogers Y.-H."/>
            <person name="Friedman R."/>
            <person name="Frazier M."/>
            <person name="Venter J.C."/>
        </authorList>
    </citation>
    <scope>NUCLEOTIDE SEQUENCE [LARGE SCALE GENOMIC DNA]</scope>
    <source>
        <strain evidence="2">MJ11</strain>
    </source>
</reference>